<accession>A0ABW7UUB5</accession>
<keyword evidence="2" id="KW-1185">Reference proteome</keyword>
<protein>
    <submittedName>
        <fullName evidence="1">Terpene synthase family protein</fullName>
    </submittedName>
</protein>
<dbReference type="Gene3D" id="1.10.600.10">
    <property type="entry name" value="Farnesyl Diphosphate Synthase"/>
    <property type="match status" value="1"/>
</dbReference>
<evidence type="ECO:0000313" key="2">
    <source>
        <dbReference type="Proteomes" id="UP001611548"/>
    </source>
</evidence>
<dbReference type="Pfam" id="PF19086">
    <property type="entry name" value="Terpene_syn_C_2"/>
    <property type="match status" value="1"/>
</dbReference>
<comment type="caution">
    <text evidence="1">The sequence shown here is derived from an EMBL/GenBank/DDBJ whole genome shotgun (WGS) entry which is preliminary data.</text>
</comment>
<reference evidence="1 2" key="1">
    <citation type="submission" date="2024-10" db="EMBL/GenBank/DDBJ databases">
        <title>The Natural Products Discovery Center: Release of the First 8490 Sequenced Strains for Exploring Actinobacteria Biosynthetic Diversity.</title>
        <authorList>
            <person name="Kalkreuter E."/>
            <person name="Kautsar S.A."/>
            <person name="Yang D."/>
            <person name="Bader C.D."/>
            <person name="Teijaro C.N."/>
            <person name="Fluegel L."/>
            <person name="Davis C.M."/>
            <person name="Simpson J.R."/>
            <person name="Lauterbach L."/>
            <person name="Steele A.D."/>
            <person name="Gui C."/>
            <person name="Meng S."/>
            <person name="Li G."/>
            <person name="Viehrig K."/>
            <person name="Ye F."/>
            <person name="Su P."/>
            <person name="Kiefer A.F."/>
            <person name="Nichols A."/>
            <person name="Cepeda A.J."/>
            <person name="Yan W."/>
            <person name="Fan B."/>
            <person name="Jiang Y."/>
            <person name="Adhikari A."/>
            <person name="Zheng C.-J."/>
            <person name="Schuster L."/>
            <person name="Cowan T.M."/>
            <person name="Smanski M.J."/>
            <person name="Chevrette M.G."/>
            <person name="De Carvalho L.P.S."/>
            <person name="Shen B."/>
        </authorList>
    </citation>
    <scope>NUCLEOTIDE SEQUENCE [LARGE SCALE GENOMIC DNA]</scope>
    <source>
        <strain evidence="1 2">NPDC020327</strain>
    </source>
</reference>
<name>A0ABW7UUB5_9ACTN</name>
<proteinExistence type="predicted"/>
<dbReference type="InterPro" id="IPR008949">
    <property type="entry name" value="Isoprenoid_synthase_dom_sf"/>
</dbReference>
<sequence>MEHQLMDLPAAREVFARTRIGEFSSFAYPFAGHEARVLIDSWVLWTLIIDQLFEEKLASGRLCPSPSASSDPAAVLRAVDTNEPPARHLAVLADLLPRTTKNMSMEWKRQFYDGVALFIRSCHLEATHRMSGTPTHGDLPTFISLRRGSFATALFLDLVEKVYGVSRPTDRAAAELRDCAADLGGWCNDLLSYRRERGREDGNNLVLILARQHGCPIKDAVREAREHVRERAWQFHDCRAQMLARLREEEGDEQSVADALQWVLGIELLVSGSLTYQRRSRRWQE</sequence>
<dbReference type="SUPFAM" id="SSF48576">
    <property type="entry name" value="Terpenoid synthases"/>
    <property type="match status" value="1"/>
</dbReference>
<dbReference type="Proteomes" id="UP001611548">
    <property type="component" value="Unassembled WGS sequence"/>
</dbReference>
<evidence type="ECO:0000313" key="1">
    <source>
        <dbReference type="EMBL" id="MFI1966200.1"/>
    </source>
</evidence>
<organism evidence="1 2">
    <name type="scientific">Streptomyces pathocidini</name>
    <dbReference type="NCBI Taxonomy" id="1650571"/>
    <lineage>
        <taxon>Bacteria</taxon>
        <taxon>Bacillati</taxon>
        <taxon>Actinomycetota</taxon>
        <taxon>Actinomycetes</taxon>
        <taxon>Kitasatosporales</taxon>
        <taxon>Streptomycetaceae</taxon>
        <taxon>Streptomyces</taxon>
    </lineage>
</organism>
<dbReference type="RefSeq" id="WP_398718887.1">
    <property type="nucleotide sequence ID" value="NZ_JBIRWE010000008.1"/>
</dbReference>
<gene>
    <name evidence="1" type="ORF">ACH429_19195</name>
</gene>
<dbReference type="EMBL" id="JBIRWE010000008">
    <property type="protein sequence ID" value="MFI1966200.1"/>
    <property type="molecule type" value="Genomic_DNA"/>
</dbReference>